<reference evidence="1" key="1">
    <citation type="submission" date="2018-02" db="EMBL/GenBank/DDBJ databases">
        <title>Rhizophora mucronata_Transcriptome.</title>
        <authorList>
            <person name="Meera S.P."/>
            <person name="Sreeshan A."/>
            <person name="Augustine A."/>
        </authorList>
    </citation>
    <scope>NUCLEOTIDE SEQUENCE</scope>
    <source>
        <tissue evidence="1">Leaf</tissue>
    </source>
</reference>
<dbReference type="EMBL" id="GGEC01088447">
    <property type="protein sequence ID" value="MBX68931.1"/>
    <property type="molecule type" value="Transcribed_RNA"/>
</dbReference>
<protein>
    <submittedName>
        <fullName evidence="1">Uncharacterized protein</fullName>
    </submittedName>
</protein>
<organism evidence="1">
    <name type="scientific">Rhizophora mucronata</name>
    <name type="common">Asiatic mangrove</name>
    <dbReference type="NCBI Taxonomy" id="61149"/>
    <lineage>
        <taxon>Eukaryota</taxon>
        <taxon>Viridiplantae</taxon>
        <taxon>Streptophyta</taxon>
        <taxon>Embryophyta</taxon>
        <taxon>Tracheophyta</taxon>
        <taxon>Spermatophyta</taxon>
        <taxon>Magnoliopsida</taxon>
        <taxon>eudicotyledons</taxon>
        <taxon>Gunneridae</taxon>
        <taxon>Pentapetalae</taxon>
        <taxon>rosids</taxon>
        <taxon>fabids</taxon>
        <taxon>Malpighiales</taxon>
        <taxon>Rhizophoraceae</taxon>
        <taxon>Rhizophora</taxon>
    </lineage>
</organism>
<sequence>MCNTHQTAWIQTQVYKFINKIFPCQKTYTFSFTGQRSIMA</sequence>
<evidence type="ECO:0000313" key="1">
    <source>
        <dbReference type="EMBL" id="MBX68931.1"/>
    </source>
</evidence>
<accession>A0A2P2QPU8</accession>
<name>A0A2P2QPU8_RHIMU</name>
<dbReference type="AlphaFoldDB" id="A0A2P2QPU8"/>
<proteinExistence type="predicted"/>